<dbReference type="PROSITE" id="PS00957">
    <property type="entry name" value="NAD_G3PDH"/>
    <property type="match status" value="1"/>
</dbReference>
<dbReference type="GO" id="GO:0051287">
    <property type="term" value="F:NAD binding"/>
    <property type="evidence" value="ECO:0007669"/>
    <property type="project" value="InterPro"/>
</dbReference>
<evidence type="ECO:0000259" key="13">
    <source>
        <dbReference type="Pfam" id="PF01210"/>
    </source>
</evidence>
<evidence type="ECO:0000313" key="16">
    <source>
        <dbReference type="Proteomes" id="UP000486602"/>
    </source>
</evidence>
<dbReference type="Gene3D" id="1.10.1040.10">
    <property type="entry name" value="N-(1-d-carboxylethyl)-l-norvaline Dehydrogenase, domain 2"/>
    <property type="match status" value="1"/>
</dbReference>
<organism evidence="15 16">
    <name type="scientific">Cryomorpha ignava</name>
    <dbReference type="NCBI Taxonomy" id="101383"/>
    <lineage>
        <taxon>Bacteria</taxon>
        <taxon>Pseudomonadati</taxon>
        <taxon>Bacteroidota</taxon>
        <taxon>Flavobacteriia</taxon>
        <taxon>Flavobacteriales</taxon>
        <taxon>Cryomorphaceae</taxon>
        <taxon>Cryomorpha</taxon>
    </lineage>
</organism>
<evidence type="ECO:0000256" key="8">
    <source>
        <dbReference type="PIRSR" id="PIRSR000114-1"/>
    </source>
</evidence>
<dbReference type="InterPro" id="IPR013328">
    <property type="entry name" value="6PGD_dom2"/>
</dbReference>
<comment type="catalytic activity">
    <reaction evidence="7">
        <text>sn-glycerol 3-phosphate + NAD(+) = dihydroxyacetone phosphate + NADH + H(+)</text>
        <dbReference type="Rhea" id="RHEA:11092"/>
        <dbReference type="ChEBI" id="CHEBI:15378"/>
        <dbReference type="ChEBI" id="CHEBI:57540"/>
        <dbReference type="ChEBI" id="CHEBI:57597"/>
        <dbReference type="ChEBI" id="CHEBI:57642"/>
        <dbReference type="ChEBI" id="CHEBI:57945"/>
        <dbReference type="EC" id="1.1.1.94"/>
    </reaction>
</comment>
<feature type="active site" description="Proton acceptor" evidence="7 8">
    <location>
        <position position="195"/>
    </location>
</feature>
<feature type="binding site" evidence="7">
    <location>
        <position position="140"/>
    </location>
    <ligand>
        <name>sn-glycerol 3-phosphate</name>
        <dbReference type="ChEBI" id="CHEBI:57597"/>
    </ligand>
</feature>
<feature type="binding site" evidence="7">
    <location>
        <position position="15"/>
    </location>
    <ligand>
        <name>NADPH</name>
        <dbReference type="ChEBI" id="CHEBI:57783"/>
    </ligand>
</feature>
<dbReference type="PANTHER" id="PTHR11728">
    <property type="entry name" value="GLYCEROL-3-PHOSPHATE DEHYDROGENASE"/>
    <property type="match status" value="1"/>
</dbReference>
<feature type="domain" description="Glycerol-3-phosphate dehydrogenase NAD-dependent C-terminal" evidence="14">
    <location>
        <begin position="184"/>
        <end position="320"/>
    </location>
</feature>
<feature type="binding site" evidence="7">
    <location>
        <position position="285"/>
    </location>
    <ligand>
        <name>NADPH</name>
        <dbReference type="ChEBI" id="CHEBI:57783"/>
    </ligand>
</feature>
<dbReference type="Pfam" id="PF01210">
    <property type="entry name" value="NAD_Gly3P_dh_N"/>
    <property type="match status" value="1"/>
</dbReference>
<feature type="binding site" evidence="7">
    <location>
        <position position="259"/>
    </location>
    <ligand>
        <name>NADPH</name>
        <dbReference type="ChEBI" id="CHEBI:57783"/>
    </ligand>
</feature>
<dbReference type="EMBL" id="JAAGVY010000033">
    <property type="protein sequence ID" value="NEN24784.1"/>
    <property type="molecule type" value="Genomic_DNA"/>
</dbReference>
<dbReference type="InterPro" id="IPR008927">
    <property type="entry name" value="6-PGluconate_DH-like_C_sf"/>
</dbReference>
<feature type="binding site" evidence="7">
    <location>
        <position position="35"/>
    </location>
    <ligand>
        <name>NADPH</name>
        <dbReference type="ChEBI" id="CHEBI:57783"/>
    </ligand>
</feature>
<feature type="binding site" evidence="7">
    <location>
        <position position="283"/>
    </location>
    <ligand>
        <name>NADPH</name>
        <dbReference type="ChEBI" id="CHEBI:57783"/>
    </ligand>
</feature>
<dbReference type="InterPro" id="IPR006168">
    <property type="entry name" value="G3P_DH_NAD-dep"/>
</dbReference>
<keyword evidence="7" id="KW-0547">Nucleotide-binding</keyword>
<comment type="caution">
    <text evidence="15">The sequence shown here is derived from an EMBL/GenBank/DDBJ whole genome shotgun (WGS) entry which is preliminary data.</text>
</comment>
<accession>A0A7K3WTG8</accession>
<dbReference type="InterPro" id="IPR036291">
    <property type="entry name" value="NAD(P)-bd_dom_sf"/>
</dbReference>
<proteinExistence type="inferred from homology"/>
<gene>
    <name evidence="7" type="primary">gpsA</name>
    <name evidence="15" type="ORF">G3O08_14860</name>
</gene>
<dbReference type="GO" id="GO:0006650">
    <property type="term" value="P:glycerophospholipid metabolic process"/>
    <property type="evidence" value="ECO:0007669"/>
    <property type="project" value="UniProtKB-UniRule"/>
</dbReference>
<dbReference type="SUPFAM" id="SSF48179">
    <property type="entry name" value="6-phosphogluconate dehydrogenase C-terminal domain-like"/>
    <property type="match status" value="1"/>
</dbReference>
<dbReference type="UniPathway" id="UPA00940"/>
<dbReference type="Pfam" id="PF07479">
    <property type="entry name" value="NAD_Gly3P_dh_C"/>
    <property type="match status" value="1"/>
</dbReference>
<evidence type="ECO:0000256" key="10">
    <source>
        <dbReference type="PIRSR" id="PIRSR000114-3"/>
    </source>
</evidence>
<evidence type="ECO:0000256" key="7">
    <source>
        <dbReference type="HAMAP-Rule" id="MF_00394"/>
    </source>
</evidence>
<name>A0A7K3WTG8_9FLAO</name>
<dbReference type="PRINTS" id="PR00077">
    <property type="entry name" value="GPDHDRGNASE"/>
</dbReference>
<evidence type="ECO:0000256" key="1">
    <source>
        <dbReference type="ARBA" id="ARBA00011009"/>
    </source>
</evidence>
<dbReference type="GO" id="GO:0005829">
    <property type="term" value="C:cytosol"/>
    <property type="evidence" value="ECO:0007669"/>
    <property type="project" value="TreeGrafter"/>
</dbReference>
<feature type="binding site" evidence="10">
    <location>
        <position position="87"/>
    </location>
    <ligand>
        <name>NAD(+)</name>
        <dbReference type="ChEBI" id="CHEBI:57540"/>
    </ligand>
</feature>
<comment type="similarity">
    <text evidence="1 7 11">Belongs to the NAD-dependent glycerol-3-phosphate dehydrogenase family.</text>
</comment>
<feature type="domain" description="Glycerol-3-phosphate dehydrogenase NAD-dependent N-terminal" evidence="13">
    <location>
        <begin position="7"/>
        <end position="164"/>
    </location>
</feature>
<keyword evidence="6 7" id="KW-1208">Phospholipid metabolism</keyword>
<feature type="binding site" evidence="7">
    <location>
        <position position="52"/>
    </location>
    <ligand>
        <name>NADPH</name>
        <dbReference type="ChEBI" id="CHEBI:57783"/>
    </ligand>
</feature>
<comment type="pathway">
    <text evidence="7">Membrane lipid metabolism; glycerophospholipid metabolism.</text>
</comment>
<comment type="function">
    <text evidence="7">Catalyzes the reduction of the glycolytic intermediate dihydroxyacetone phosphate (DHAP) to sn-glycerol 3-phosphate (G3P), the key precursor for phospholipid synthesis.</text>
</comment>
<dbReference type="SUPFAM" id="SSF51735">
    <property type="entry name" value="NAD(P)-binding Rossmann-fold domains"/>
    <property type="match status" value="1"/>
</dbReference>
<sequence length="332" mass="37077">MASDKRIGVIGGGSWATALAKIVSDRNDTFSWWMRNPESVEHIKKYYHNPKYLRAVEFDVDRINITSNVQEVVENSDVLIVAVPSAFVHASLKDVPKELFEGKIIFSAIKGIIPEIQSIPARYFFKTFGVPYDNIGIICGPCHAEEVAMERLSYLTCASMNEENAKLMAEMLSTRYVKTSTSDDLFGAEIAAILKNIYAIAAGVCGGLGYGDNFQAVLLSAAIIEMERFLDKLNPFHRDVKEPAYLGDLLVTSYSKFSRNRTFGYMLGKGYSAKAAQLEMDMIAEGYYATKSVYEMNHKFDVDMPIADAVYNIIYERISPVIEIRILADTLG</sequence>
<dbReference type="EC" id="1.1.1.94" evidence="7"/>
<feature type="binding site" evidence="7">
    <location>
        <position position="248"/>
    </location>
    <ligand>
        <name>sn-glycerol 3-phosphate</name>
        <dbReference type="ChEBI" id="CHEBI:57597"/>
    </ligand>
</feature>
<feature type="binding site" evidence="10">
    <location>
        <position position="259"/>
    </location>
    <ligand>
        <name>NAD(+)</name>
        <dbReference type="ChEBI" id="CHEBI:57540"/>
    </ligand>
</feature>
<dbReference type="NCBIfam" id="NF000940">
    <property type="entry name" value="PRK00094.1-2"/>
    <property type="match status" value="1"/>
</dbReference>
<evidence type="ECO:0000256" key="3">
    <source>
        <dbReference type="ARBA" id="ARBA00023002"/>
    </source>
</evidence>
<protein>
    <recommendedName>
        <fullName evidence="7">Glycerol-3-phosphate dehydrogenase [NAD(P)+]</fullName>
        <ecNumber evidence="7">1.1.1.94</ecNumber>
    </recommendedName>
    <alternativeName>
        <fullName evidence="7">NAD(P)(+)-dependent glycerol-3-phosphate dehydrogenase</fullName>
    </alternativeName>
    <alternativeName>
        <fullName evidence="7">NAD(P)H-dependent dihydroxyacetone-phosphate reductase</fullName>
    </alternativeName>
</protein>
<dbReference type="InterPro" id="IPR011128">
    <property type="entry name" value="G3P_DH_NAD-dep_N"/>
</dbReference>
<feature type="binding site" evidence="9">
    <location>
        <position position="110"/>
    </location>
    <ligand>
        <name>substrate</name>
    </ligand>
</feature>
<keyword evidence="2 7" id="KW-0444">Lipid biosynthesis</keyword>
<feature type="binding site" evidence="7">
    <location>
        <position position="14"/>
    </location>
    <ligand>
        <name>NADPH</name>
        <dbReference type="ChEBI" id="CHEBI:57783"/>
    </ligand>
</feature>
<dbReference type="AlphaFoldDB" id="A0A7K3WTG8"/>
<dbReference type="Proteomes" id="UP000486602">
    <property type="component" value="Unassembled WGS sequence"/>
</dbReference>
<dbReference type="RefSeq" id="WP_163286179.1">
    <property type="nucleotide sequence ID" value="NZ_JAAGVY010000033.1"/>
</dbReference>
<evidence type="ECO:0000256" key="4">
    <source>
        <dbReference type="ARBA" id="ARBA00023098"/>
    </source>
</evidence>
<keyword evidence="16" id="KW-1185">Reference proteome</keyword>
<reference evidence="15 16" key="1">
    <citation type="submission" date="2020-02" db="EMBL/GenBank/DDBJ databases">
        <title>Out from the shadows clarifying the taxonomy of the family Cryomorphaceae and related taxa by utilizing the GTDB taxonomic framework.</title>
        <authorList>
            <person name="Bowman J.P."/>
        </authorList>
    </citation>
    <scope>NUCLEOTIDE SEQUENCE [LARGE SCALE GENOMIC DNA]</scope>
    <source>
        <strain evidence="15 16">QSSC 1-22</strain>
    </source>
</reference>
<evidence type="ECO:0000256" key="2">
    <source>
        <dbReference type="ARBA" id="ARBA00022516"/>
    </source>
</evidence>
<dbReference type="GO" id="GO:0046168">
    <property type="term" value="P:glycerol-3-phosphate catabolic process"/>
    <property type="evidence" value="ECO:0007669"/>
    <property type="project" value="InterPro"/>
</dbReference>
<dbReference type="GO" id="GO:0046167">
    <property type="term" value="P:glycerol-3-phosphate biosynthetic process"/>
    <property type="evidence" value="ECO:0007669"/>
    <property type="project" value="UniProtKB-UniRule"/>
</dbReference>
<dbReference type="Gene3D" id="3.40.50.720">
    <property type="entry name" value="NAD(P)-binding Rossmann-like Domain"/>
    <property type="match status" value="1"/>
</dbReference>
<keyword evidence="3 7" id="KW-0560">Oxidoreductase</keyword>
<evidence type="ECO:0000256" key="9">
    <source>
        <dbReference type="PIRSR" id="PIRSR000114-2"/>
    </source>
</evidence>
<dbReference type="InterPro" id="IPR006109">
    <property type="entry name" value="G3P_DH_NAD-dep_C"/>
</dbReference>
<dbReference type="GO" id="GO:0008654">
    <property type="term" value="P:phospholipid biosynthetic process"/>
    <property type="evidence" value="ECO:0007669"/>
    <property type="project" value="UniProtKB-KW"/>
</dbReference>
<evidence type="ECO:0000256" key="5">
    <source>
        <dbReference type="ARBA" id="ARBA00023209"/>
    </source>
</evidence>
<dbReference type="PIRSF" id="PIRSF000114">
    <property type="entry name" value="Glycerol-3-P_dh"/>
    <property type="match status" value="1"/>
</dbReference>
<evidence type="ECO:0000256" key="11">
    <source>
        <dbReference type="RuleBase" id="RU000437"/>
    </source>
</evidence>
<keyword evidence="7" id="KW-0521">NADP</keyword>
<feature type="binding site" evidence="9">
    <location>
        <begin position="259"/>
        <end position="260"/>
    </location>
    <ligand>
        <name>substrate</name>
    </ligand>
</feature>
<evidence type="ECO:0000256" key="12">
    <source>
        <dbReference type="RuleBase" id="RU000439"/>
    </source>
</evidence>
<dbReference type="HAMAP" id="MF_00394">
    <property type="entry name" value="NAD_Glyc3P_dehydrog"/>
    <property type="match status" value="1"/>
</dbReference>
<feature type="binding site" evidence="7">
    <location>
        <position position="110"/>
    </location>
    <ligand>
        <name>sn-glycerol 3-phosphate</name>
        <dbReference type="ChEBI" id="CHEBI:57597"/>
    </ligand>
</feature>
<feature type="binding site" evidence="7">
    <location>
        <position position="195"/>
    </location>
    <ligand>
        <name>sn-glycerol 3-phosphate</name>
        <dbReference type="ChEBI" id="CHEBI:57597"/>
    </ligand>
</feature>
<feature type="binding site" evidence="10">
    <location>
        <position position="144"/>
    </location>
    <ligand>
        <name>NAD(+)</name>
        <dbReference type="ChEBI" id="CHEBI:57540"/>
    </ligand>
</feature>
<keyword evidence="7" id="KW-0963">Cytoplasm</keyword>
<feature type="binding site" evidence="7">
    <location>
        <position position="259"/>
    </location>
    <ligand>
        <name>sn-glycerol 3-phosphate</name>
        <dbReference type="ChEBI" id="CHEBI:57597"/>
    </ligand>
</feature>
<comment type="caution">
    <text evidence="7">Lacks conserved residue(s) required for the propagation of feature annotation.</text>
</comment>
<evidence type="ECO:0000313" key="15">
    <source>
        <dbReference type="EMBL" id="NEN24784.1"/>
    </source>
</evidence>
<evidence type="ECO:0000259" key="14">
    <source>
        <dbReference type="Pfam" id="PF07479"/>
    </source>
</evidence>
<feature type="binding site" evidence="7">
    <location>
        <position position="144"/>
    </location>
    <ligand>
        <name>NADPH</name>
        <dbReference type="ChEBI" id="CHEBI:57783"/>
    </ligand>
</feature>
<keyword evidence="7 10" id="KW-0520">NAD</keyword>
<dbReference type="GO" id="GO:0047952">
    <property type="term" value="F:glycerol-3-phosphate dehydrogenase [NAD(P)+] activity"/>
    <property type="evidence" value="ECO:0007669"/>
    <property type="project" value="UniProtKB-UniRule"/>
</dbReference>
<feature type="binding site" evidence="7">
    <location>
        <position position="260"/>
    </location>
    <ligand>
        <name>sn-glycerol 3-phosphate</name>
        <dbReference type="ChEBI" id="CHEBI:57597"/>
    </ligand>
</feature>
<dbReference type="NCBIfam" id="NF000942">
    <property type="entry name" value="PRK00094.1-4"/>
    <property type="match status" value="1"/>
</dbReference>
<keyword evidence="5 7" id="KW-0594">Phospholipid biosynthesis</keyword>
<feature type="binding site" evidence="7">
    <location>
        <position position="110"/>
    </location>
    <ligand>
        <name>NADPH</name>
        <dbReference type="ChEBI" id="CHEBI:57783"/>
    </ligand>
</feature>
<dbReference type="PANTHER" id="PTHR11728:SF1">
    <property type="entry name" value="GLYCEROL-3-PHOSPHATE DEHYDROGENASE [NAD(+)] 2, CHLOROPLASTIC"/>
    <property type="match status" value="1"/>
</dbReference>
<dbReference type="GO" id="GO:0005975">
    <property type="term" value="P:carbohydrate metabolic process"/>
    <property type="evidence" value="ECO:0007669"/>
    <property type="project" value="InterPro"/>
</dbReference>
<comment type="subcellular location">
    <subcellularLocation>
        <location evidence="7">Cytoplasm</location>
    </subcellularLocation>
</comment>
<feature type="binding site" evidence="7">
    <location>
        <position position="258"/>
    </location>
    <ligand>
        <name>sn-glycerol 3-phosphate</name>
        <dbReference type="ChEBI" id="CHEBI:57597"/>
    </ligand>
</feature>
<comment type="catalytic activity">
    <reaction evidence="7 12">
        <text>sn-glycerol 3-phosphate + NADP(+) = dihydroxyacetone phosphate + NADPH + H(+)</text>
        <dbReference type="Rhea" id="RHEA:11096"/>
        <dbReference type="ChEBI" id="CHEBI:15378"/>
        <dbReference type="ChEBI" id="CHEBI:57597"/>
        <dbReference type="ChEBI" id="CHEBI:57642"/>
        <dbReference type="ChEBI" id="CHEBI:57783"/>
        <dbReference type="ChEBI" id="CHEBI:58349"/>
        <dbReference type="EC" id="1.1.1.94"/>
    </reaction>
</comment>
<keyword evidence="4 7" id="KW-0443">Lipid metabolism</keyword>
<evidence type="ECO:0000256" key="6">
    <source>
        <dbReference type="ARBA" id="ARBA00023264"/>
    </source>
</evidence>